<organism evidence="1 2">
    <name type="scientific">Racocetra persica</name>
    <dbReference type="NCBI Taxonomy" id="160502"/>
    <lineage>
        <taxon>Eukaryota</taxon>
        <taxon>Fungi</taxon>
        <taxon>Fungi incertae sedis</taxon>
        <taxon>Mucoromycota</taxon>
        <taxon>Glomeromycotina</taxon>
        <taxon>Glomeromycetes</taxon>
        <taxon>Diversisporales</taxon>
        <taxon>Gigasporaceae</taxon>
        <taxon>Racocetra</taxon>
    </lineage>
</organism>
<feature type="non-terminal residue" evidence="1">
    <location>
        <position position="217"/>
    </location>
</feature>
<dbReference type="EMBL" id="CAJVQC010010347">
    <property type="protein sequence ID" value="CAG8615540.1"/>
    <property type="molecule type" value="Genomic_DNA"/>
</dbReference>
<feature type="non-terminal residue" evidence="1">
    <location>
        <position position="1"/>
    </location>
</feature>
<sequence length="217" mass="25402">KTCESFDNIEVDEIDDILNSETIYTSREILDLEFENHTGNLPLIDTLFEINLGTQFPSMSVAKYTVNDILSEKIFKKISQDQLKSGTLMGEAKKAIQFLIQDNDDELIRFIKEYNKKNKAQRIEAEIQKLIKANQSLTNKIDLQSKTFRKKDITIQLLREEVVILQLKFDELYKYMNDLEIKNNVYVKIFKSQSCGQKLQVYPETNCIHKIKHQIDK</sequence>
<keyword evidence="2" id="KW-1185">Reference proteome</keyword>
<evidence type="ECO:0000313" key="2">
    <source>
        <dbReference type="Proteomes" id="UP000789920"/>
    </source>
</evidence>
<reference evidence="1" key="1">
    <citation type="submission" date="2021-06" db="EMBL/GenBank/DDBJ databases">
        <authorList>
            <person name="Kallberg Y."/>
            <person name="Tangrot J."/>
            <person name="Rosling A."/>
        </authorList>
    </citation>
    <scope>NUCLEOTIDE SEQUENCE</scope>
    <source>
        <strain evidence="1">MA461A</strain>
    </source>
</reference>
<protein>
    <submittedName>
        <fullName evidence="1">30792_t:CDS:1</fullName>
    </submittedName>
</protein>
<dbReference type="Proteomes" id="UP000789920">
    <property type="component" value="Unassembled WGS sequence"/>
</dbReference>
<gene>
    <name evidence="1" type="ORF">RPERSI_LOCUS6485</name>
</gene>
<accession>A0ACA9MW43</accession>
<name>A0ACA9MW43_9GLOM</name>
<proteinExistence type="predicted"/>
<comment type="caution">
    <text evidence="1">The sequence shown here is derived from an EMBL/GenBank/DDBJ whole genome shotgun (WGS) entry which is preliminary data.</text>
</comment>
<evidence type="ECO:0000313" key="1">
    <source>
        <dbReference type="EMBL" id="CAG8615540.1"/>
    </source>
</evidence>